<sequence length="313" mass="36021">MHSMKRSKALLIAFLGAALITNAQSSTAAGSQASSLDGNFLMNHFTRALKLAKVEQEVEDFNSMKKLDRSLDRRYIVMPLTRAFDPPVGNIAHNHIQFGDKISMPKSLFKMIMKQHIEPPWQFEIEVINRVGDCEEKDPEDGDAEEEEEEEEEEEREKEEELSTSKLQWPLKKLYCSLLDIRAPENYIFLPGWMMKSLGLRPRDVVRMRHFVLPQGTMAKLQPHHSDFLKLTNHRAVLESELRHYSSLTTGSTIAFRYRKKKYFFDVVEVMSDGKIQDAICVQDCNVAADFVEPLDVVKKKKKAAKKDNQDQC</sequence>
<gene>
    <name evidence="4" type="ORF">FJAP1339_LOCUS6406</name>
</gene>
<feature type="domain" description="Ubiquitin fusion degradation protein UFD1 N-terminal subdomain 2" evidence="3">
    <location>
        <begin position="215"/>
        <end position="294"/>
    </location>
</feature>
<name>A0A7S2UZC1_9STRA</name>
<dbReference type="GO" id="GO:0034098">
    <property type="term" value="C:VCP-NPL4-UFD1 AAA ATPase complex"/>
    <property type="evidence" value="ECO:0007669"/>
    <property type="project" value="TreeGrafter"/>
</dbReference>
<dbReference type="Gene3D" id="3.10.330.10">
    <property type="match status" value="1"/>
</dbReference>
<keyword evidence="2" id="KW-0732">Signal</keyword>
<protein>
    <recommendedName>
        <fullName evidence="3">Ubiquitin fusion degradation protein UFD1 N-terminal subdomain 2 domain-containing protein</fullName>
    </recommendedName>
</protein>
<reference evidence="4" key="1">
    <citation type="submission" date="2021-01" db="EMBL/GenBank/DDBJ databases">
        <authorList>
            <person name="Corre E."/>
            <person name="Pelletier E."/>
            <person name="Niang G."/>
            <person name="Scheremetjew M."/>
            <person name="Finn R."/>
            <person name="Kale V."/>
            <person name="Holt S."/>
            <person name="Cochrane G."/>
            <person name="Meng A."/>
            <person name="Brown T."/>
            <person name="Cohen L."/>
        </authorList>
    </citation>
    <scope>NUCLEOTIDE SEQUENCE</scope>
    <source>
        <strain evidence="4">CCMP1661</strain>
    </source>
</reference>
<accession>A0A7S2UZC1</accession>
<dbReference type="Pfam" id="PF24842">
    <property type="entry name" value="UFD1_N2"/>
    <property type="match status" value="1"/>
</dbReference>
<dbReference type="InterPro" id="IPR042299">
    <property type="entry name" value="Ufd1-like_Nn"/>
</dbReference>
<dbReference type="PANTHER" id="PTHR12555">
    <property type="entry name" value="UBIQUITIN FUSION DEGRADATON PROTEIN 1"/>
    <property type="match status" value="1"/>
</dbReference>
<feature type="signal peptide" evidence="2">
    <location>
        <begin position="1"/>
        <end position="25"/>
    </location>
</feature>
<evidence type="ECO:0000313" key="4">
    <source>
        <dbReference type="EMBL" id="CAD9864356.1"/>
    </source>
</evidence>
<feature type="compositionally biased region" description="Acidic residues" evidence="1">
    <location>
        <begin position="135"/>
        <end position="162"/>
    </location>
</feature>
<feature type="chain" id="PRO_5031354220" description="Ubiquitin fusion degradation protein UFD1 N-terminal subdomain 2 domain-containing protein" evidence="2">
    <location>
        <begin position="26"/>
        <end position="313"/>
    </location>
</feature>
<evidence type="ECO:0000256" key="1">
    <source>
        <dbReference type="SAM" id="MobiDB-lite"/>
    </source>
</evidence>
<dbReference type="AlphaFoldDB" id="A0A7S2UZC1"/>
<evidence type="ECO:0000256" key="2">
    <source>
        <dbReference type="SAM" id="SignalP"/>
    </source>
</evidence>
<proteinExistence type="predicted"/>
<dbReference type="EMBL" id="HBHR01013052">
    <property type="protein sequence ID" value="CAD9864356.1"/>
    <property type="molecule type" value="Transcribed_RNA"/>
</dbReference>
<dbReference type="GO" id="GO:0006511">
    <property type="term" value="P:ubiquitin-dependent protein catabolic process"/>
    <property type="evidence" value="ECO:0007669"/>
    <property type="project" value="InterPro"/>
</dbReference>
<organism evidence="4">
    <name type="scientific">Fibrocapsa japonica</name>
    <dbReference type="NCBI Taxonomy" id="94617"/>
    <lineage>
        <taxon>Eukaryota</taxon>
        <taxon>Sar</taxon>
        <taxon>Stramenopiles</taxon>
        <taxon>Ochrophyta</taxon>
        <taxon>Raphidophyceae</taxon>
        <taxon>Chattonellales</taxon>
        <taxon>Chattonellaceae</taxon>
        <taxon>Fibrocapsa</taxon>
    </lineage>
</organism>
<feature type="region of interest" description="Disordered" evidence="1">
    <location>
        <begin position="134"/>
        <end position="163"/>
    </location>
</feature>
<dbReference type="InterPro" id="IPR055418">
    <property type="entry name" value="UFD1_N2"/>
</dbReference>
<dbReference type="GO" id="GO:0036503">
    <property type="term" value="P:ERAD pathway"/>
    <property type="evidence" value="ECO:0007669"/>
    <property type="project" value="TreeGrafter"/>
</dbReference>
<dbReference type="InterPro" id="IPR004854">
    <property type="entry name" value="Ufd1-like"/>
</dbReference>
<dbReference type="Gene3D" id="2.40.40.50">
    <property type="entry name" value="Ubiquitin fusion degradation protein UFD1, N-terminal domain"/>
    <property type="match status" value="1"/>
</dbReference>
<dbReference type="GO" id="GO:0031593">
    <property type="term" value="F:polyubiquitin modification-dependent protein binding"/>
    <property type="evidence" value="ECO:0007669"/>
    <property type="project" value="TreeGrafter"/>
</dbReference>
<evidence type="ECO:0000259" key="3">
    <source>
        <dbReference type="Pfam" id="PF24842"/>
    </source>
</evidence>
<dbReference type="PANTHER" id="PTHR12555:SF13">
    <property type="entry name" value="UBIQUITIN RECOGNITION FACTOR IN ER-ASSOCIATED DEGRADATION PROTEIN 1"/>
    <property type="match status" value="1"/>
</dbReference>